<dbReference type="HOGENOM" id="CLU_1957167_0_0_14"/>
<sequence>MEKDKELVSSIVTAKSMIDRFFWSILSFLLTNLVFLFVAFLILIIYLISEITQQFAFAFIATIVFIIFYNILFLSYLLTMYIKGLKQIEQKSRYLLLVLDVKADELLPFSFLGSLRKSHMLEEMLLEQ</sequence>
<feature type="transmembrane region" description="Helical" evidence="1">
    <location>
        <begin position="55"/>
        <end position="78"/>
    </location>
</feature>
<dbReference type="NCBIfam" id="NF045742">
    <property type="entry name" value="MPN163"/>
    <property type="match status" value="1"/>
</dbReference>
<gene>
    <name evidence="2" type="ordered locus">MPNE_0192</name>
</gene>
<dbReference type="Proteomes" id="UP000007756">
    <property type="component" value="Chromosome"/>
</dbReference>
<keyword evidence="1" id="KW-1133">Transmembrane helix</keyword>
<dbReference type="AlphaFoldDB" id="A0A0H3DMB4"/>
<keyword evidence="1" id="KW-0812">Transmembrane</keyword>
<name>A0A0H3DMB4_MYCPB</name>
<evidence type="ECO:0000256" key="1">
    <source>
        <dbReference type="SAM" id="Phobius"/>
    </source>
</evidence>
<feature type="transmembrane region" description="Helical" evidence="1">
    <location>
        <begin position="21"/>
        <end position="49"/>
    </location>
</feature>
<accession>A0A0H3DMB4</accession>
<dbReference type="PATRIC" id="fig|722438.3.peg.186"/>
<evidence type="ECO:0000313" key="2">
    <source>
        <dbReference type="EMBL" id="ADK86910.1"/>
    </source>
</evidence>
<dbReference type="STRING" id="722438.F539_00935"/>
<proteinExistence type="predicted"/>
<keyword evidence="1" id="KW-0472">Membrane</keyword>
<evidence type="ECO:0000313" key="3">
    <source>
        <dbReference type="Proteomes" id="UP000007756"/>
    </source>
</evidence>
<protein>
    <submittedName>
        <fullName evidence="2">Uncharacterized protein</fullName>
    </submittedName>
</protein>
<dbReference type="eggNOG" id="ENOG5031ZC4">
    <property type="taxonomic scope" value="Bacteria"/>
</dbReference>
<organism evidence="2 3">
    <name type="scientific">Mycoplasmoides pneumoniae (strain ATCC 15531 / DSM 23978 / CIP 103766 / NBRC 14401 / NCTC 10119 / FH)</name>
    <name type="common">Mycoplasma pneumoniae</name>
    <dbReference type="NCBI Taxonomy" id="722438"/>
    <lineage>
        <taxon>Bacteria</taxon>
        <taxon>Bacillati</taxon>
        <taxon>Mycoplasmatota</taxon>
        <taxon>Mycoplasmoidales</taxon>
        <taxon>Mycoplasmoidaceae</taxon>
        <taxon>Mycoplasmoides</taxon>
    </lineage>
</organism>
<dbReference type="KEGG" id="mpj:MPNE_0192"/>
<dbReference type="EMBL" id="CP002077">
    <property type="protein sequence ID" value="ADK86910.1"/>
    <property type="molecule type" value="Genomic_DNA"/>
</dbReference>
<reference evidence="2 3" key="1">
    <citation type="journal article" date="2010" name="Appl. Environ. Microbiol.">
        <title>Targeted chromosomal knockouts in Mycoplasma pneumoniae.</title>
        <authorList>
            <person name="Krishnakumar R."/>
            <person name="Assad-Garcia N."/>
            <person name="Benders G.A."/>
            <person name="Phan Q."/>
            <person name="Montague M.G."/>
            <person name="Glass J.I."/>
        </authorList>
    </citation>
    <scope>NUCLEOTIDE SEQUENCE [LARGE SCALE GENOMIC DNA]</scope>
    <source>
        <strain evidence="3">ATCC 15531 / DSM 22911 / NBRC 14401 / NCTC 10119 / FH</strain>
    </source>
</reference>
<dbReference type="PaxDb" id="722438-MPNE_0192"/>